<organism evidence="11 12">
    <name type="scientific">Rhipicephalus sanguineus</name>
    <name type="common">Brown dog tick</name>
    <name type="synonym">Ixodes sanguineus</name>
    <dbReference type="NCBI Taxonomy" id="34632"/>
    <lineage>
        <taxon>Eukaryota</taxon>
        <taxon>Metazoa</taxon>
        <taxon>Ecdysozoa</taxon>
        <taxon>Arthropoda</taxon>
        <taxon>Chelicerata</taxon>
        <taxon>Arachnida</taxon>
        <taxon>Acari</taxon>
        <taxon>Parasitiformes</taxon>
        <taxon>Ixodida</taxon>
        <taxon>Ixodoidea</taxon>
        <taxon>Ixodidae</taxon>
        <taxon>Rhipicephalinae</taxon>
        <taxon>Rhipicephalus</taxon>
        <taxon>Rhipicephalus</taxon>
    </lineage>
</organism>
<dbReference type="PANTHER" id="PTHR11388:SF76">
    <property type="entry name" value="SOLUTE CARRIER ORGANIC ANION TRANSPORTER FAMILY MEMBER"/>
    <property type="match status" value="1"/>
</dbReference>
<name>A0A9D4PLI3_RHISA</name>
<feature type="domain" description="Kazal-like" evidence="10">
    <location>
        <begin position="194"/>
        <end position="252"/>
    </location>
</feature>
<keyword evidence="5 9" id="KW-1133">Transmembrane helix</keyword>
<dbReference type="Proteomes" id="UP000821837">
    <property type="component" value="Chromosome 6"/>
</dbReference>
<feature type="transmembrane region" description="Helical" evidence="9">
    <location>
        <begin position="86"/>
        <end position="105"/>
    </location>
</feature>
<evidence type="ECO:0000256" key="3">
    <source>
        <dbReference type="ARBA" id="ARBA00022475"/>
    </source>
</evidence>
<evidence type="ECO:0000256" key="6">
    <source>
        <dbReference type="ARBA" id="ARBA00023136"/>
    </source>
</evidence>
<keyword evidence="12" id="KW-1185">Reference proteome</keyword>
<dbReference type="Pfam" id="PF03137">
    <property type="entry name" value="OATP"/>
    <property type="match status" value="1"/>
</dbReference>
<evidence type="ECO:0000313" key="12">
    <source>
        <dbReference type="Proteomes" id="UP000821837"/>
    </source>
</evidence>
<evidence type="ECO:0000256" key="9">
    <source>
        <dbReference type="SAM" id="Phobius"/>
    </source>
</evidence>
<dbReference type="GO" id="GO:0015347">
    <property type="term" value="F:sodium-independent organic anion transmembrane transporter activity"/>
    <property type="evidence" value="ECO:0007669"/>
    <property type="project" value="TreeGrafter"/>
</dbReference>
<keyword evidence="7" id="KW-1015">Disulfide bond</keyword>
<dbReference type="AlphaFoldDB" id="A0A9D4PLI3"/>
<keyword evidence="6 9" id="KW-0472">Membrane</keyword>
<evidence type="ECO:0000259" key="10">
    <source>
        <dbReference type="PROSITE" id="PS51465"/>
    </source>
</evidence>
<dbReference type="PANTHER" id="PTHR11388">
    <property type="entry name" value="ORGANIC ANION TRANSPORTER"/>
    <property type="match status" value="1"/>
</dbReference>
<comment type="caution">
    <text evidence="11">The sequence shown here is derived from an EMBL/GenBank/DDBJ whole genome shotgun (WGS) entry which is preliminary data.</text>
</comment>
<gene>
    <name evidence="11" type="ORF">HPB52_005878</name>
</gene>
<dbReference type="InterPro" id="IPR002350">
    <property type="entry name" value="Kazal_dom"/>
</dbReference>
<sequence>MVNLYHATHAVNPDIPTTDPRWIGCWWLGYVFWGCLLLLASVPVLLFPKVMPARLPDPPLVFKKRADSSHLSEISKSLTRLLRKRVYVLQLFVSMLMVSGMQGYTMFSAKYMEVQFRNSAARASAFAGLISSVFNITSFLVSGLVIHRLRPSPRVLAWYNVVVTFVVSCGFAVAMLIKCDYGTMPGVSLINGKLDLYNKCNDQCDCTLQSYQPVCEPVGGTMYFSPCFAGCQMPAGEFGANLTKLTNCDCLKTFDDSDFFSGNAVVGFCKGTCPMFVQFIILISLTHFMSVSTSVSHTLFMLRSISPSDKTIALGLANALANLLSYIPYPLVYGAVIDGSCLVWESACGTSGNCWLYDLAQLRHSYLGTSAGLLFVSGLFSVAVAAVVGDIRDFYGDAYLQVSSLGAAEFEPPKNGFTKQKKADVKQGQKGPIRN</sequence>
<comment type="similarity">
    <text evidence="2">Belongs to the organo anion transporter (TC 2.A.60) family.</text>
</comment>
<dbReference type="InterPro" id="IPR036259">
    <property type="entry name" value="MFS_trans_sf"/>
</dbReference>
<evidence type="ECO:0000256" key="1">
    <source>
        <dbReference type="ARBA" id="ARBA00004651"/>
    </source>
</evidence>
<evidence type="ECO:0000256" key="8">
    <source>
        <dbReference type="SAM" id="MobiDB-lite"/>
    </source>
</evidence>
<dbReference type="SUPFAM" id="SSF103473">
    <property type="entry name" value="MFS general substrate transporter"/>
    <property type="match status" value="1"/>
</dbReference>
<feature type="region of interest" description="Disordered" evidence="8">
    <location>
        <begin position="411"/>
        <end position="435"/>
    </location>
</feature>
<evidence type="ECO:0000256" key="2">
    <source>
        <dbReference type="ARBA" id="ARBA00009657"/>
    </source>
</evidence>
<evidence type="ECO:0000256" key="5">
    <source>
        <dbReference type="ARBA" id="ARBA00022989"/>
    </source>
</evidence>
<dbReference type="GO" id="GO:0016323">
    <property type="term" value="C:basolateral plasma membrane"/>
    <property type="evidence" value="ECO:0007669"/>
    <property type="project" value="TreeGrafter"/>
</dbReference>
<reference evidence="11" key="2">
    <citation type="submission" date="2021-09" db="EMBL/GenBank/DDBJ databases">
        <authorList>
            <person name="Jia N."/>
            <person name="Wang J."/>
            <person name="Shi W."/>
            <person name="Du L."/>
            <person name="Sun Y."/>
            <person name="Zhan W."/>
            <person name="Jiang J."/>
            <person name="Wang Q."/>
            <person name="Zhang B."/>
            <person name="Ji P."/>
            <person name="Sakyi L.B."/>
            <person name="Cui X."/>
            <person name="Yuan T."/>
            <person name="Jiang B."/>
            <person name="Yang W."/>
            <person name="Lam T.T.-Y."/>
            <person name="Chang Q."/>
            <person name="Ding S."/>
            <person name="Wang X."/>
            <person name="Zhu J."/>
            <person name="Ruan X."/>
            <person name="Zhao L."/>
            <person name="Wei J."/>
            <person name="Que T."/>
            <person name="Du C."/>
            <person name="Cheng J."/>
            <person name="Dai P."/>
            <person name="Han X."/>
            <person name="Huang E."/>
            <person name="Gao Y."/>
            <person name="Liu J."/>
            <person name="Shao H."/>
            <person name="Ye R."/>
            <person name="Li L."/>
            <person name="Wei W."/>
            <person name="Wang X."/>
            <person name="Wang C."/>
            <person name="Huo Q."/>
            <person name="Li W."/>
            <person name="Guo W."/>
            <person name="Chen H."/>
            <person name="Chen S."/>
            <person name="Zhou L."/>
            <person name="Zhou L."/>
            <person name="Ni X."/>
            <person name="Tian J."/>
            <person name="Zhou Y."/>
            <person name="Sheng Y."/>
            <person name="Liu T."/>
            <person name="Pan Y."/>
            <person name="Xia L."/>
            <person name="Li J."/>
            <person name="Zhao F."/>
            <person name="Cao W."/>
        </authorList>
    </citation>
    <scope>NUCLEOTIDE SEQUENCE</scope>
    <source>
        <strain evidence="11">Rsan-2018</strain>
        <tissue evidence="11">Larvae</tissue>
    </source>
</reference>
<feature type="transmembrane region" description="Helical" evidence="9">
    <location>
        <begin position="276"/>
        <end position="300"/>
    </location>
</feature>
<evidence type="ECO:0000256" key="7">
    <source>
        <dbReference type="ARBA" id="ARBA00023157"/>
    </source>
</evidence>
<feature type="transmembrane region" description="Helical" evidence="9">
    <location>
        <begin position="312"/>
        <end position="329"/>
    </location>
</feature>
<dbReference type="GO" id="GO:0043252">
    <property type="term" value="P:sodium-independent organic anion transport"/>
    <property type="evidence" value="ECO:0007669"/>
    <property type="project" value="TreeGrafter"/>
</dbReference>
<evidence type="ECO:0000313" key="11">
    <source>
        <dbReference type="EMBL" id="KAH7946900.1"/>
    </source>
</evidence>
<keyword evidence="3" id="KW-1003">Cell membrane</keyword>
<feature type="transmembrane region" description="Helical" evidence="9">
    <location>
        <begin position="27"/>
        <end position="47"/>
    </location>
</feature>
<protein>
    <recommendedName>
        <fullName evidence="10">Kazal-like domain-containing protein</fullName>
    </recommendedName>
</protein>
<accession>A0A9D4PLI3</accession>
<feature type="transmembrane region" description="Helical" evidence="9">
    <location>
        <begin position="366"/>
        <end position="388"/>
    </location>
</feature>
<dbReference type="PROSITE" id="PS51465">
    <property type="entry name" value="KAZAL_2"/>
    <property type="match status" value="1"/>
</dbReference>
<evidence type="ECO:0000256" key="4">
    <source>
        <dbReference type="ARBA" id="ARBA00022692"/>
    </source>
</evidence>
<dbReference type="EMBL" id="JABSTV010001252">
    <property type="protein sequence ID" value="KAH7946900.1"/>
    <property type="molecule type" value="Genomic_DNA"/>
</dbReference>
<dbReference type="Gene3D" id="1.20.1250.20">
    <property type="entry name" value="MFS general substrate transporter like domains"/>
    <property type="match status" value="1"/>
</dbReference>
<feature type="transmembrane region" description="Helical" evidence="9">
    <location>
        <begin position="158"/>
        <end position="177"/>
    </location>
</feature>
<reference evidence="11" key="1">
    <citation type="journal article" date="2020" name="Cell">
        <title>Large-Scale Comparative Analyses of Tick Genomes Elucidate Their Genetic Diversity and Vector Capacities.</title>
        <authorList>
            <consortium name="Tick Genome and Microbiome Consortium (TIGMIC)"/>
            <person name="Jia N."/>
            <person name="Wang J."/>
            <person name="Shi W."/>
            <person name="Du L."/>
            <person name="Sun Y."/>
            <person name="Zhan W."/>
            <person name="Jiang J.F."/>
            <person name="Wang Q."/>
            <person name="Zhang B."/>
            <person name="Ji P."/>
            <person name="Bell-Sakyi L."/>
            <person name="Cui X.M."/>
            <person name="Yuan T.T."/>
            <person name="Jiang B.G."/>
            <person name="Yang W.F."/>
            <person name="Lam T.T."/>
            <person name="Chang Q.C."/>
            <person name="Ding S.J."/>
            <person name="Wang X.J."/>
            <person name="Zhu J.G."/>
            <person name="Ruan X.D."/>
            <person name="Zhao L."/>
            <person name="Wei J.T."/>
            <person name="Ye R.Z."/>
            <person name="Que T.C."/>
            <person name="Du C.H."/>
            <person name="Zhou Y.H."/>
            <person name="Cheng J.X."/>
            <person name="Dai P.F."/>
            <person name="Guo W.B."/>
            <person name="Han X.H."/>
            <person name="Huang E.J."/>
            <person name="Li L.F."/>
            <person name="Wei W."/>
            <person name="Gao Y.C."/>
            <person name="Liu J.Z."/>
            <person name="Shao H.Z."/>
            <person name="Wang X."/>
            <person name="Wang C.C."/>
            <person name="Yang T.C."/>
            <person name="Huo Q.B."/>
            <person name="Li W."/>
            <person name="Chen H.Y."/>
            <person name="Chen S.E."/>
            <person name="Zhou L.G."/>
            <person name="Ni X.B."/>
            <person name="Tian J.H."/>
            <person name="Sheng Y."/>
            <person name="Liu T."/>
            <person name="Pan Y.S."/>
            <person name="Xia L.Y."/>
            <person name="Li J."/>
            <person name="Zhao F."/>
            <person name="Cao W.C."/>
        </authorList>
    </citation>
    <scope>NUCLEOTIDE SEQUENCE</scope>
    <source>
        <strain evidence="11">Rsan-2018</strain>
    </source>
</reference>
<dbReference type="VEuPathDB" id="VectorBase:RSAN_041539"/>
<keyword evidence="4 9" id="KW-0812">Transmembrane</keyword>
<comment type="subcellular location">
    <subcellularLocation>
        <location evidence="1">Cell membrane</location>
        <topology evidence="1">Multi-pass membrane protein</topology>
    </subcellularLocation>
</comment>
<proteinExistence type="inferred from homology"/>
<dbReference type="InterPro" id="IPR004156">
    <property type="entry name" value="OATP"/>
</dbReference>
<feature type="transmembrane region" description="Helical" evidence="9">
    <location>
        <begin position="125"/>
        <end position="146"/>
    </location>
</feature>